<dbReference type="InterPro" id="IPR041616">
    <property type="entry name" value="PheRS_beta_core"/>
</dbReference>
<evidence type="ECO:0000256" key="13">
    <source>
        <dbReference type="ARBA" id="ARBA00023146"/>
    </source>
</evidence>
<dbReference type="SUPFAM" id="SSF46955">
    <property type="entry name" value="Putative DNA-binding domain"/>
    <property type="match status" value="1"/>
</dbReference>
<dbReference type="InterPro" id="IPR036690">
    <property type="entry name" value="Fdx_antiC-bd_sf"/>
</dbReference>
<evidence type="ECO:0000256" key="4">
    <source>
        <dbReference type="ARBA" id="ARBA00022490"/>
    </source>
</evidence>
<feature type="binding site" evidence="15">
    <location>
        <position position="478"/>
    </location>
    <ligand>
        <name>Mg(2+)</name>
        <dbReference type="ChEBI" id="CHEBI:18420"/>
        <note>shared with alpha subunit</note>
    </ligand>
</feature>
<gene>
    <name evidence="15" type="primary">pheT</name>
    <name evidence="20" type="ordered locus">Ppro_2303</name>
</gene>
<dbReference type="HAMAP" id="MF_00283">
    <property type="entry name" value="Phe_tRNA_synth_beta1"/>
    <property type="match status" value="1"/>
</dbReference>
<dbReference type="InterPro" id="IPR020825">
    <property type="entry name" value="Phe-tRNA_synthase-like_B3/B4"/>
</dbReference>
<evidence type="ECO:0000256" key="15">
    <source>
        <dbReference type="HAMAP-Rule" id="MF_00283"/>
    </source>
</evidence>
<feature type="domain" description="FDX-ACB" evidence="18">
    <location>
        <begin position="721"/>
        <end position="814"/>
    </location>
</feature>
<dbReference type="InterPro" id="IPR033714">
    <property type="entry name" value="tRNA_bind_bactPheRS"/>
</dbReference>
<dbReference type="Proteomes" id="UP000006732">
    <property type="component" value="Chromosome"/>
</dbReference>
<dbReference type="Gene3D" id="3.30.70.380">
    <property type="entry name" value="Ferrodoxin-fold anticodon-binding domain"/>
    <property type="match status" value="1"/>
</dbReference>
<dbReference type="GO" id="GO:0006432">
    <property type="term" value="P:phenylalanyl-tRNA aminoacylation"/>
    <property type="evidence" value="ECO:0007669"/>
    <property type="project" value="UniProtKB-UniRule"/>
</dbReference>
<dbReference type="InterPro" id="IPR009061">
    <property type="entry name" value="DNA-bd_dom_put_sf"/>
</dbReference>
<evidence type="ECO:0000256" key="3">
    <source>
        <dbReference type="ARBA" id="ARBA00011209"/>
    </source>
</evidence>
<dbReference type="NCBIfam" id="NF045760">
    <property type="entry name" value="YtpR"/>
    <property type="match status" value="1"/>
</dbReference>
<keyword evidence="5 16" id="KW-0820">tRNA-binding</keyword>
<evidence type="ECO:0000313" key="21">
    <source>
        <dbReference type="Proteomes" id="UP000006732"/>
    </source>
</evidence>
<sequence length="814" mass="89239">MCEYKQLLLGATHMNVTYNWLKEFVDFDLTPEQLADMLTMLGLEVEGMNTLGSGMDDVVVARVESREQHPNADKLSLCKVNSGSELLDVVCGAQNFAAGDTVALARIGAVLPGEFKIKKSKIRGQESFGMLCSEKELGLAEESSGIMILPPSLELGQPLFQALGLKDTLYEIGLTPNRADCLSAIGIAREIAAKLGTTLTTPSVAIDEGDDSVENRISVTVEDGDLCPRYAARHISGCRIAPSPDWLVKRLSAVGIRSINNVVDVTNLVMMELGQPLHAFDCDQLAGQRIVVRRAAQGELFTTLDGQERTLTCNDLVICDAERPVALAGVMGGLNSEISPETTTVLLESACFKPASIRTTSKRLGLHTESSHRFERGIDVEGVSFALDRAASLIACLAGGTVSKGALDVYPGRVEPVAITLRPERANALIGISLPTEEIVRILTNLRFSVRTLADGNLEVLAPSYRVDIEREIDLVEEIARLNGFDRIPTSMPLARVGSDRPTLHQSLQRSVRDALVSLGLHEIINYSFTDPGAADRLLLSADDPRRTVISLANPLVEEQSVMRTTLLPGLLETVSRNSKFRSLDLRFFEMRRVYLPRAGEEMPQEPIRIAAALTGSREREGWCHGAEAVDFYDAKGIVENILELLHIEGAKWVADTPEPYFHPGKSCSIVVGRERIGALGEIHPAVQEAFDLDRPIYCFELDFEKLVSCCRGKAAITVPSRFPDSTRDMALLVPEEVPADRIIDCVKGVKAREIEQVEIFDVYRGSGIPDGFKSIAIRIRYRSFERTLLDEEIAAIHAKVRDSLVNKVNVSIR</sequence>
<keyword evidence="21" id="KW-1185">Reference proteome</keyword>
<keyword evidence="13 15" id="KW-0030">Aminoacyl-tRNA synthetase</keyword>
<evidence type="ECO:0000256" key="7">
    <source>
        <dbReference type="ARBA" id="ARBA00022723"/>
    </source>
</evidence>
<dbReference type="SUPFAM" id="SSF54991">
    <property type="entry name" value="Anticodon-binding domain of PheRS"/>
    <property type="match status" value="1"/>
</dbReference>
<dbReference type="GO" id="GO:0000287">
    <property type="term" value="F:magnesium ion binding"/>
    <property type="evidence" value="ECO:0007669"/>
    <property type="project" value="UniProtKB-UniRule"/>
</dbReference>
<dbReference type="HOGENOM" id="CLU_016891_0_0_7"/>
<comment type="similarity">
    <text evidence="2 15">Belongs to the phenylalanyl-tRNA synthetase beta subunit family. Type 1 subfamily.</text>
</comment>
<dbReference type="GO" id="GO:0004826">
    <property type="term" value="F:phenylalanine-tRNA ligase activity"/>
    <property type="evidence" value="ECO:0007669"/>
    <property type="project" value="UniProtKB-UniRule"/>
</dbReference>
<evidence type="ECO:0000256" key="10">
    <source>
        <dbReference type="ARBA" id="ARBA00022842"/>
    </source>
</evidence>
<dbReference type="FunFam" id="3.30.56.10:FF:000002">
    <property type="entry name" value="Phenylalanine--tRNA ligase beta subunit"/>
    <property type="match status" value="1"/>
</dbReference>
<dbReference type="PANTHER" id="PTHR10947">
    <property type="entry name" value="PHENYLALANYL-TRNA SYNTHETASE BETA CHAIN AND LEUCINE-RICH REPEAT-CONTAINING PROTEIN 47"/>
    <property type="match status" value="1"/>
</dbReference>
<dbReference type="Gene3D" id="3.50.40.10">
    <property type="entry name" value="Phenylalanyl-trna Synthetase, Chain B, domain 3"/>
    <property type="match status" value="1"/>
</dbReference>
<dbReference type="PROSITE" id="PS51483">
    <property type="entry name" value="B5"/>
    <property type="match status" value="1"/>
</dbReference>
<dbReference type="CDD" id="cd00769">
    <property type="entry name" value="PheRS_beta_core"/>
    <property type="match status" value="1"/>
</dbReference>
<evidence type="ECO:0000256" key="12">
    <source>
        <dbReference type="ARBA" id="ARBA00022917"/>
    </source>
</evidence>
<dbReference type="SUPFAM" id="SSF55681">
    <property type="entry name" value="Class II aaRS and biotin synthetases"/>
    <property type="match status" value="1"/>
</dbReference>
<dbReference type="SMART" id="SM00896">
    <property type="entry name" value="FDX-ACB"/>
    <property type="match status" value="1"/>
</dbReference>
<keyword evidence="8 15" id="KW-0547">Nucleotide-binding</keyword>
<dbReference type="eggNOG" id="COG0072">
    <property type="taxonomic scope" value="Bacteria"/>
</dbReference>
<dbReference type="PROSITE" id="PS50886">
    <property type="entry name" value="TRBD"/>
    <property type="match status" value="1"/>
</dbReference>
<dbReference type="Pfam" id="PF01588">
    <property type="entry name" value="tRNA_bind"/>
    <property type="match status" value="1"/>
</dbReference>
<evidence type="ECO:0000259" key="18">
    <source>
        <dbReference type="PROSITE" id="PS51447"/>
    </source>
</evidence>
<dbReference type="PANTHER" id="PTHR10947:SF0">
    <property type="entry name" value="PHENYLALANINE--TRNA LIGASE BETA SUBUNIT"/>
    <property type="match status" value="1"/>
</dbReference>
<dbReference type="CDD" id="cd02796">
    <property type="entry name" value="tRNA_bind_bactPheRS"/>
    <property type="match status" value="1"/>
</dbReference>
<dbReference type="SMART" id="SM00873">
    <property type="entry name" value="B3_4"/>
    <property type="match status" value="1"/>
</dbReference>
<dbReference type="FunFam" id="3.50.40.10:FF:000001">
    <property type="entry name" value="Phenylalanine--tRNA ligase beta subunit"/>
    <property type="match status" value="1"/>
</dbReference>
<keyword evidence="4 15" id="KW-0963">Cytoplasm</keyword>
<dbReference type="InterPro" id="IPR005146">
    <property type="entry name" value="B3/B4_tRNA-bd"/>
</dbReference>
<dbReference type="GO" id="GO:0000049">
    <property type="term" value="F:tRNA binding"/>
    <property type="evidence" value="ECO:0007669"/>
    <property type="project" value="UniProtKB-UniRule"/>
</dbReference>
<dbReference type="FunFam" id="3.30.70.380:FF:000001">
    <property type="entry name" value="Phenylalanine--tRNA ligase beta subunit"/>
    <property type="match status" value="1"/>
</dbReference>
<evidence type="ECO:0000256" key="9">
    <source>
        <dbReference type="ARBA" id="ARBA00022840"/>
    </source>
</evidence>
<dbReference type="AlphaFoldDB" id="A1ARE0"/>
<reference evidence="20 21" key="1">
    <citation type="submission" date="2006-10" db="EMBL/GenBank/DDBJ databases">
        <title>Complete sequence of chromosome of Pelobacter propionicus DSM 2379.</title>
        <authorList>
            <consortium name="US DOE Joint Genome Institute"/>
            <person name="Copeland A."/>
            <person name="Lucas S."/>
            <person name="Lapidus A."/>
            <person name="Barry K."/>
            <person name="Detter J.C."/>
            <person name="Glavina del Rio T."/>
            <person name="Hammon N."/>
            <person name="Israni S."/>
            <person name="Dalin E."/>
            <person name="Tice H."/>
            <person name="Pitluck S."/>
            <person name="Saunders E."/>
            <person name="Brettin T."/>
            <person name="Bruce D."/>
            <person name="Han C."/>
            <person name="Tapia R."/>
            <person name="Schmutz J."/>
            <person name="Larimer F."/>
            <person name="Land M."/>
            <person name="Hauser L."/>
            <person name="Kyrpides N."/>
            <person name="Kim E."/>
            <person name="Lovley D."/>
            <person name="Richardson P."/>
        </authorList>
    </citation>
    <scope>NUCLEOTIDE SEQUENCE [LARGE SCALE GENOMIC DNA]</scope>
    <source>
        <strain evidence="21">DSM 2379 / NBRC 103807 / OttBd1</strain>
    </source>
</reference>
<keyword evidence="7 15" id="KW-0479">Metal-binding</keyword>
<dbReference type="InterPro" id="IPR005121">
    <property type="entry name" value="Fdx_antiC-bd"/>
</dbReference>
<keyword evidence="10 15" id="KW-0460">Magnesium</keyword>
<evidence type="ECO:0000259" key="17">
    <source>
        <dbReference type="PROSITE" id="PS50886"/>
    </source>
</evidence>
<feature type="domain" description="TRNA-binding" evidence="17">
    <location>
        <begin position="52"/>
        <end position="160"/>
    </location>
</feature>
<dbReference type="STRING" id="338966.Ppro_2303"/>
<dbReference type="SUPFAM" id="SSF56037">
    <property type="entry name" value="PheT/TilS domain"/>
    <property type="match status" value="1"/>
</dbReference>
<name>A1ARE0_PELPD</name>
<evidence type="ECO:0000256" key="5">
    <source>
        <dbReference type="ARBA" id="ARBA00022555"/>
    </source>
</evidence>
<feature type="domain" description="B5" evidence="19">
    <location>
        <begin position="414"/>
        <end position="490"/>
    </location>
</feature>
<dbReference type="Pfam" id="PF17759">
    <property type="entry name" value="tRNA_synthFbeta"/>
    <property type="match status" value="1"/>
</dbReference>
<evidence type="ECO:0000256" key="14">
    <source>
        <dbReference type="ARBA" id="ARBA00049255"/>
    </source>
</evidence>
<dbReference type="NCBIfam" id="TIGR00472">
    <property type="entry name" value="pheT_bact"/>
    <property type="match status" value="1"/>
</dbReference>
<dbReference type="Gene3D" id="3.30.56.10">
    <property type="match status" value="2"/>
</dbReference>
<feature type="binding site" evidence="15">
    <location>
        <position position="468"/>
    </location>
    <ligand>
        <name>Mg(2+)</name>
        <dbReference type="ChEBI" id="CHEBI:18420"/>
        <note>shared with alpha subunit</note>
    </ligand>
</feature>
<dbReference type="SMART" id="SM00874">
    <property type="entry name" value="B5"/>
    <property type="match status" value="1"/>
</dbReference>
<comment type="cofactor">
    <cofactor evidence="15">
        <name>Mg(2+)</name>
        <dbReference type="ChEBI" id="CHEBI:18420"/>
    </cofactor>
    <text evidence="15">Binds 2 magnesium ions per tetramer.</text>
</comment>
<keyword evidence="6 15" id="KW-0436">Ligase</keyword>
<dbReference type="KEGG" id="ppd:Ppro_2303"/>
<evidence type="ECO:0000259" key="19">
    <source>
        <dbReference type="PROSITE" id="PS51483"/>
    </source>
</evidence>
<dbReference type="eggNOG" id="COG0073">
    <property type="taxonomic scope" value="Bacteria"/>
</dbReference>
<evidence type="ECO:0000256" key="11">
    <source>
        <dbReference type="ARBA" id="ARBA00022884"/>
    </source>
</evidence>
<keyword evidence="9 15" id="KW-0067">ATP-binding</keyword>
<evidence type="ECO:0000256" key="1">
    <source>
        <dbReference type="ARBA" id="ARBA00004496"/>
    </source>
</evidence>
<dbReference type="EC" id="6.1.1.20" evidence="15"/>
<evidence type="ECO:0000256" key="6">
    <source>
        <dbReference type="ARBA" id="ARBA00022598"/>
    </source>
</evidence>
<dbReference type="Pfam" id="PF03147">
    <property type="entry name" value="FDX-ACB"/>
    <property type="match status" value="1"/>
</dbReference>
<dbReference type="PROSITE" id="PS51447">
    <property type="entry name" value="FDX_ACB"/>
    <property type="match status" value="1"/>
</dbReference>
<dbReference type="FunFam" id="2.40.50.140:FF:000045">
    <property type="entry name" value="Phenylalanine--tRNA ligase beta subunit"/>
    <property type="match status" value="1"/>
</dbReference>
<comment type="subcellular location">
    <subcellularLocation>
        <location evidence="1 15">Cytoplasm</location>
    </subcellularLocation>
</comment>
<evidence type="ECO:0000256" key="8">
    <source>
        <dbReference type="ARBA" id="ARBA00022741"/>
    </source>
</evidence>
<feature type="binding site" evidence="15">
    <location>
        <position position="474"/>
    </location>
    <ligand>
        <name>Mg(2+)</name>
        <dbReference type="ChEBI" id="CHEBI:18420"/>
        <note>shared with alpha subunit</note>
    </ligand>
</feature>
<dbReference type="InterPro" id="IPR004532">
    <property type="entry name" value="Phe-tRNA-ligase_IIc_bsu_bact"/>
</dbReference>
<dbReference type="Pfam" id="PF03484">
    <property type="entry name" value="B5"/>
    <property type="match status" value="1"/>
</dbReference>
<dbReference type="GO" id="GO:0009328">
    <property type="term" value="C:phenylalanine-tRNA ligase complex"/>
    <property type="evidence" value="ECO:0007669"/>
    <property type="project" value="TreeGrafter"/>
</dbReference>
<dbReference type="InterPro" id="IPR005147">
    <property type="entry name" value="tRNA_synthase_B5-dom"/>
</dbReference>
<dbReference type="SUPFAM" id="SSF50249">
    <property type="entry name" value="Nucleic acid-binding proteins"/>
    <property type="match status" value="1"/>
</dbReference>
<dbReference type="Gene3D" id="2.40.50.140">
    <property type="entry name" value="Nucleic acid-binding proteins"/>
    <property type="match status" value="1"/>
</dbReference>
<evidence type="ECO:0000256" key="2">
    <source>
        <dbReference type="ARBA" id="ARBA00008653"/>
    </source>
</evidence>
<dbReference type="Pfam" id="PF03483">
    <property type="entry name" value="B3_4"/>
    <property type="match status" value="1"/>
</dbReference>
<dbReference type="Gene3D" id="3.30.930.10">
    <property type="entry name" value="Bira Bifunctional Protein, Domain 2"/>
    <property type="match status" value="1"/>
</dbReference>
<dbReference type="InterPro" id="IPR045864">
    <property type="entry name" value="aa-tRNA-synth_II/BPL/LPL"/>
</dbReference>
<dbReference type="InterPro" id="IPR045060">
    <property type="entry name" value="Phe-tRNA-ligase_IIc_bsu"/>
</dbReference>
<dbReference type="FunFam" id="3.30.930.10:FF:000022">
    <property type="entry name" value="Phenylalanine--tRNA ligase beta subunit"/>
    <property type="match status" value="1"/>
</dbReference>
<dbReference type="GO" id="GO:0005524">
    <property type="term" value="F:ATP binding"/>
    <property type="evidence" value="ECO:0007669"/>
    <property type="project" value="UniProtKB-UniRule"/>
</dbReference>
<accession>A1ARE0</accession>
<evidence type="ECO:0000313" key="20">
    <source>
        <dbReference type="EMBL" id="ABK99910.1"/>
    </source>
</evidence>
<dbReference type="InterPro" id="IPR002547">
    <property type="entry name" value="tRNA-bd_dom"/>
</dbReference>
<dbReference type="InterPro" id="IPR012340">
    <property type="entry name" value="NA-bd_OB-fold"/>
</dbReference>
<comment type="subunit">
    <text evidence="3 15">Tetramer of two alpha and two beta subunits.</text>
</comment>
<dbReference type="EMBL" id="CP000482">
    <property type="protein sequence ID" value="ABK99910.1"/>
    <property type="molecule type" value="Genomic_DNA"/>
</dbReference>
<comment type="catalytic activity">
    <reaction evidence="14 15">
        <text>tRNA(Phe) + L-phenylalanine + ATP = L-phenylalanyl-tRNA(Phe) + AMP + diphosphate + H(+)</text>
        <dbReference type="Rhea" id="RHEA:19413"/>
        <dbReference type="Rhea" id="RHEA-COMP:9668"/>
        <dbReference type="Rhea" id="RHEA-COMP:9699"/>
        <dbReference type="ChEBI" id="CHEBI:15378"/>
        <dbReference type="ChEBI" id="CHEBI:30616"/>
        <dbReference type="ChEBI" id="CHEBI:33019"/>
        <dbReference type="ChEBI" id="CHEBI:58095"/>
        <dbReference type="ChEBI" id="CHEBI:78442"/>
        <dbReference type="ChEBI" id="CHEBI:78531"/>
        <dbReference type="ChEBI" id="CHEBI:456215"/>
        <dbReference type="EC" id="6.1.1.20"/>
    </reaction>
</comment>
<keyword evidence="11 16" id="KW-0694">RNA-binding</keyword>
<organism evidence="20 21">
    <name type="scientific">Pelobacter propionicus (strain DSM 2379 / NBRC 103807 / OttBd1)</name>
    <dbReference type="NCBI Taxonomy" id="338966"/>
    <lineage>
        <taxon>Bacteria</taxon>
        <taxon>Pseudomonadati</taxon>
        <taxon>Thermodesulfobacteriota</taxon>
        <taxon>Desulfuromonadia</taxon>
        <taxon>Desulfuromonadales</taxon>
        <taxon>Desulfuromonadaceae</taxon>
        <taxon>Pelobacter</taxon>
    </lineage>
</organism>
<feature type="binding site" evidence="15">
    <location>
        <position position="477"/>
    </location>
    <ligand>
        <name>Mg(2+)</name>
        <dbReference type="ChEBI" id="CHEBI:18420"/>
        <note>shared with alpha subunit</note>
    </ligand>
</feature>
<protein>
    <recommendedName>
        <fullName evidence="15">Phenylalanine--tRNA ligase beta subunit</fullName>
        <ecNumber evidence="15">6.1.1.20</ecNumber>
    </recommendedName>
    <alternativeName>
        <fullName evidence="15">Phenylalanyl-tRNA synthetase beta subunit</fullName>
        <shortName evidence="15">PheRS</shortName>
    </alternativeName>
</protein>
<proteinExistence type="inferred from homology"/>
<keyword evidence="12 15" id="KW-0648">Protein biosynthesis</keyword>
<evidence type="ECO:0000256" key="16">
    <source>
        <dbReference type="PROSITE-ProRule" id="PRU00209"/>
    </source>
</evidence>